<dbReference type="Proteomes" id="UP000233837">
    <property type="component" value="Unassembled WGS sequence"/>
</dbReference>
<dbReference type="InterPro" id="IPR036691">
    <property type="entry name" value="Endo/exonu/phosph_ase_sf"/>
</dbReference>
<dbReference type="PANTHER" id="PTHR33710:SF62">
    <property type="entry name" value="DUF4283 DOMAIN PROTEIN"/>
    <property type="match status" value="1"/>
</dbReference>
<reference evidence="2 3" key="1">
    <citation type="journal article" date="2016" name="Sci. Rep.">
        <title>The Dendrobium catenatum Lindl. genome sequence provides insights into polysaccharide synthase, floral development and adaptive evolution.</title>
        <authorList>
            <person name="Zhang G.Q."/>
            <person name="Xu Q."/>
            <person name="Bian C."/>
            <person name="Tsai W.C."/>
            <person name="Yeh C.M."/>
            <person name="Liu K.W."/>
            <person name="Yoshida K."/>
            <person name="Zhang L.S."/>
            <person name="Chang S.B."/>
            <person name="Chen F."/>
            <person name="Shi Y."/>
            <person name="Su Y.Y."/>
            <person name="Zhang Y.Q."/>
            <person name="Chen L.J."/>
            <person name="Yin Y."/>
            <person name="Lin M."/>
            <person name="Huang H."/>
            <person name="Deng H."/>
            <person name="Wang Z.W."/>
            <person name="Zhu S.L."/>
            <person name="Zhao X."/>
            <person name="Deng C."/>
            <person name="Niu S.C."/>
            <person name="Huang J."/>
            <person name="Wang M."/>
            <person name="Liu G.H."/>
            <person name="Yang H.J."/>
            <person name="Xiao X.J."/>
            <person name="Hsiao Y.Y."/>
            <person name="Wu W.L."/>
            <person name="Chen Y.Y."/>
            <person name="Mitsuda N."/>
            <person name="Ohme-Takagi M."/>
            <person name="Luo Y.B."/>
            <person name="Van de Peer Y."/>
            <person name="Liu Z.J."/>
        </authorList>
    </citation>
    <scope>NUCLEOTIDE SEQUENCE [LARGE SCALE GENOMIC DNA]</scope>
    <source>
        <tissue evidence="2">The whole plant</tissue>
    </source>
</reference>
<dbReference type="PANTHER" id="PTHR33710">
    <property type="entry name" value="BNAC02G09200D PROTEIN"/>
    <property type="match status" value="1"/>
</dbReference>
<dbReference type="InterPro" id="IPR005135">
    <property type="entry name" value="Endo/exonuclease/phosphatase"/>
</dbReference>
<dbReference type="STRING" id="906689.A0A2I0VCE2"/>
<name>A0A2I0VCE2_9ASPA</name>
<evidence type="ECO:0000313" key="2">
    <source>
        <dbReference type="EMBL" id="PKU61074.1"/>
    </source>
</evidence>
<accession>A0A2I0VCE2</accession>
<dbReference type="Gene3D" id="3.60.10.10">
    <property type="entry name" value="Endonuclease/exonuclease/phosphatase"/>
    <property type="match status" value="1"/>
</dbReference>
<gene>
    <name evidence="2" type="ORF">MA16_Dca020447</name>
</gene>
<dbReference type="AlphaFoldDB" id="A0A2I0VCE2"/>
<evidence type="ECO:0000313" key="3">
    <source>
        <dbReference type="Proteomes" id="UP000233837"/>
    </source>
</evidence>
<dbReference type="EMBL" id="KZ503841">
    <property type="protein sequence ID" value="PKU61074.1"/>
    <property type="molecule type" value="Genomic_DNA"/>
</dbReference>
<dbReference type="GO" id="GO:0003824">
    <property type="term" value="F:catalytic activity"/>
    <property type="evidence" value="ECO:0007669"/>
    <property type="project" value="InterPro"/>
</dbReference>
<reference evidence="2 3" key="2">
    <citation type="journal article" date="2017" name="Nature">
        <title>The Apostasia genome and the evolution of orchids.</title>
        <authorList>
            <person name="Zhang G.Q."/>
            <person name="Liu K.W."/>
            <person name="Li Z."/>
            <person name="Lohaus R."/>
            <person name="Hsiao Y.Y."/>
            <person name="Niu S.C."/>
            <person name="Wang J.Y."/>
            <person name="Lin Y.C."/>
            <person name="Xu Q."/>
            <person name="Chen L.J."/>
            <person name="Yoshida K."/>
            <person name="Fujiwara S."/>
            <person name="Wang Z.W."/>
            <person name="Zhang Y.Q."/>
            <person name="Mitsuda N."/>
            <person name="Wang M."/>
            <person name="Liu G.H."/>
            <person name="Pecoraro L."/>
            <person name="Huang H.X."/>
            <person name="Xiao X.J."/>
            <person name="Lin M."/>
            <person name="Wu X.Y."/>
            <person name="Wu W.L."/>
            <person name="Chen Y.Y."/>
            <person name="Chang S.B."/>
            <person name="Sakamoto S."/>
            <person name="Ohme-Takagi M."/>
            <person name="Yagi M."/>
            <person name="Zeng S.J."/>
            <person name="Shen C.Y."/>
            <person name="Yeh C.M."/>
            <person name="Luo Y.B."/>
            <person name="Tsai W.C."/>
            <person name="Van de Peer Y."/>
            <person name="Liu Z.J."/>
        </authorList>
    </citation>
    <scope>NUCLEOTIDE SEQUENCE [LARGE SCALE GENOMIC DNA]</scope>
    <source>
        <tissue evidence="2">The whole plant</tissue>
    </source>
</reference>
<protein>
    <recommendedName>
        <fullName evidence="1">Endonuclease/exonuclease/phosphatase domain-containing protein</fullName>
    </recommendedName>
</protein>
<dbReference type="Pfam" id="PF03372">
    <property type="entry name" value="Exo_endo_phos"/>
    <property type="match status" value="1"/>
</dbReference>
<keyword evidence="3" id="KW-1185">Reference proteome</keyword>
<sequence length="407" mass="47043">MIKALIWNIRGVGASPSQDRVKNLCRINDIQLLVLLEPFVSVTKLDSVRRILGFDHAFANCSNKIWIFWKQFITFDILIDLPQVIHANVTINHISSFVSFVYASCTRMGRKILWDQLSSFATTINAPWLVGGDFNYITNGSERIGGKPPNFMAMEDFNDMIVNCNLHNIGFSGSGFTWNKGTMWQRLDRILFNDQWISTFSYTHTEHLTRTLSDHSPLLLNVLNNTNSSFQPFRFQNMWLLDNRFEDIVKSNWEAPLFPDNNVTGMSRLWLKLKRLKQPLRWWNKCIFKNVFTNIKLAESNVANADLDYMHDASITNLSNMNNAKHTLFNLQEKEEAFWRQKASAKFFVDGDRNTSYFHNIANHNNTSRIIHKITTPEGDEITNPDLIASSGTKFFEKISTIILGWI</sequence>
<proteinExistence type="predicted"/>
<evidence type="ECO:0000259" key="1">
    <source>
        <dbReference type="Pfam" id="PF03372"/>
    </source>
</evidence>
<organism evidence="2 3">
    <name type="scientific">Dendrobium catenatum</name>
    <dbReference type="NCBI Taxonomy" id="906689"/>
    <lineage>
        <taxon>Eukaryota</taxon>
        <taxon>Viridiplantae</taxon>
        <taxon>Streptophyta</taxon>
        <taxon>Embryophyta</taxon>
        <taxon>Tracheophyta</taxon>
        <taxon>Spermatophyta</taxon>
        <taxon>Magnoliopsida</taxon>
        <taxon>Liliopsida</taxon>
        <taxon>Asparagales</taxon>
        <taxon>Orchidaceae</taxon>
        <taxon>Epidendroideae</taxon>
        <taxon>Malaxideae</taxon>
        <taxon>Dendrobiinae</taxon>
        <taxon>Dendrobium</taxon>
    </lineage>
</organism>
<dbReference type="SUPFAM" id="SSF56219">
    <property type="entry name" value="DNase I-like"/>
    <property type="match status" value="1"/>
</dbReference>
<feature type="domain" description="Endonuclease/exonuclease/phosphatase" evidence="1">
    <location>
        <begin position="7"/>
        <end position="215"/>
    </location>
</feature>